<evidence type="ECO:0000313" key="2">
    <source>
        <dbReference type="Proteomes" id="UP001501920"/>
    </source>
</evidence>
<evidence type="ECO:0000313" key="1">
    <source>
        <dbReference type="Ensembl" id="ENSPNAP00000043017.1"/>
    </source>
</evidence>
<dbReference type="Proteomes" id="UP001501920">
    <property type="component" value="Chromosome 15"/>
</dbReference>
<accession>A0AAR2IY92</accession>
<proteinExistence type="predicted"/>
<protein>
    <recommendedName>
        <fullName evidence="3">DUF4371 domain-containing protein</fullName>
    </recommendedName>
</protein>
<dbReference type="Ensembl" id="ENSPNAT00000058604.1">
    <property type="protein sequence ID" value="ENSPNAP00000043017.1"/>
    <property type="gene ID" value="ENSPNAG00000031234.1"/>
</dbReference>
<dbReference type="GeneTree" id="ENSGT00940000160436"/>
<dbReference type="PANTHER" id="PTHR45913">
    <property type="entry name" value="EPM2A-INTERACTING PROTEIN 1"/>
    <property type="match status" value="1"/>
</dbReference>
<reference evidence="1" key="2">
    <citation type="submission" date="2025-08" db="UniProtKB">
        <authorList>
            <consortium name="Ensembl"/>
        </authorList>
    </citation>
    <scope>IDENTIFICATION</scope>
</reference>
<name>A0AAR2IY92_PYGNA</name>
<dbReference type="PANTHER" id="PTHR45913:SF19">
    <property type="entry name" value="LOW QUALITY PROTEIN: ZINC FINGER BED DOMAIN-CONTAINING PROTEIN 5-LIKE"/>
    <property type="match status" value="1"/>
</dbReference>
<sequence>LSLSLSSFCLHSVKLLSCVHIMDKWLKTGSLTTKDPEAGPSTSEVATVSLNERTEKSKHKSKRRNYCSEYLAPSFTCTGTENEPLPLCVVCSEVLANDCCFYAIQLDESTDIANLFNLLVFVRYEHNHEIFEDILFCKPLPTKTTAEVIFDILNAYIVSNGIEWSKCVGVSTDGARAMTTSVHCSLHREALAAKRIVNFIKARSLQSRLFRVLCEEMGSSHVQLLLHTEVRWLSRSKVLELSDRFTDFEWLAKLCYLSDIFTHLNGLNLSIQGKSVTAFHVQNKKIEATIKKLDMWTKHVEQSNSFDDLSDFLTKENASLPNAVSRLIVEHLQSLKMQLRDYFPALDVHFSWIENPFVDICQGAIASLGASEQDSLIDLYCDKYPDLSDKAVRFLMPFPTTYLCESGFSMLVVLKTKYRNRLNVEPDLHLQLSALQPDIHHLVAGKQHQPSH</sequence>
<dbReference type="InterPro" id="IPR012337">
    <property type="entry name" value="RNaseH-like_sf"/>
</dbReference>
<keyword evidence="2" id="KW-1185">Reference proteome</keyword>
<dbReference type="AlphaFoldDB" id="A0AAR2IY92"/>
<dbReference type="SUPFAM" id="SSF53098">
    <property type="entry name" value="Ribonuclease H-like"/>
    <property type="match status" value="1"/>
</dbReference>
<reference evidence="1 2" key="1">
    <citation type="submission" date="2020-10" db="EMBL/GenBank/DDBJ databases">
        <title>Pygocentrus nattereri (red-bellied piranha) genome, fPygNat1, primary haplotype.</title>
        <authorList>
            <person name="Myers G."/>
            <person name="Meyer A."/>
            <person name="Karagic N."/>
            <person name="Pippel M."/>
            <person name="Winkler S."/>
            <person name="Tracey A."/>
            <person name="Wood J."/>
            <person name="Formenti G."/>
            <person name="Howe K."/>
            <person name="Fedrigo O."/>
            <person name="Jarvis E.D."/>
        </authorList>
    </citation>
    <scope>NUCLEOTIDE SEQUENCE [LARGE SCALE GENOMIC DNA]</scope>
</reference>
<evidence type="ECO:0008006" key="3">
    <source>
        <dbReference type="Google" id="ProtNLM"/>
    </source>
</evidence>
<reference evidence="1" key="3">
    <citation type="submission" date="2025-09" db="UniProtKB">
        <authorList>
            <consortium name="Ensembl"/>
        </authorList>
    </citation>
    <scope>IDENTIFICATION</scope>
</reference>
<organism evidence="1 2">
    <name type="scientific">Pygocentrus nattereri</name>
    <name type="common">Red-bellied piranha</name>
    <dbReference type="NCBI Taxonomy" id="42514"/>
    <lineage>
        <taxon>Eukaryota</taxon>
        <taxon>Metazoa</taxon>
        <taxon>Chordata</taxon>
        <taxon>Craniata</taxon>
        <taxon>Vertebrata</taxon>
        <taxon>Euteleostomi</taxon>
        <taxon>Actinopterygii</taxon>
        <taxon>Neopterygii</taxon>
        <taxon>Teleostei</taxon>
        <taxon>Ostariophysi</taxon>
        <taxon>Characiformes</taxon>
        <taxon>Characoidei</taxon>
        <taxon>Pygocentrus</taxon>
    </lineage>
</organism>